<feature type="transmembrane region" description="Helical" evidence="1">
    <location>
        <begin position="58"/>
        <end position="79"/>
    </location>
</feature>
<dbReference type="InterPro" id="IPR046253">
    <property type="entry name" value="DUF6286"/>
</dbReference>
<protein>
    <recommendedName>
        <fullName evidence="2">DUF6286 domain-containing protein</fullName>
    </recommendedName>
</protein>
<dbReference type="AlphaFoldDB" id="A0A919V5W8"/>
<sequence length="177" mass="18819">MLRPSRAPLGVTVAVLLSAVLSLTAVEAVVLLVGDPPRLVPLKRVAAALWAAKWSDSAVMGIALLTALAGAVFVMTGLLPGRSRLMAVETTDRRTVIGVTRRGLRRSLRAVAQSVDGVERARVRLGHRHIEVTVLTGVHRDGHMLRQVGTAVGDRLAGVGIVGGVEVVVRLRRKKAR</sequence>
<proteinExistence type="predicted"/>
<keyword evidence="1" id="KW-0472">Membrane</keyword>
<name>A0A919V5W8_9ACTN</name>
<accession>A0A919V5W8</accession>
<evidence type="ECO:0000259" key="2">
    <source>
        <dbReference type="Pfam" id="PF19803"/>
    </source>
</evidence>
<organism evidence="3 4">
    <name type="scientific">Sinosporangium siamense</name>
    <dbReference type="NCBI Taxonomy" id="1367973"/>
    <lineage>
        <taxon>Bacteria</taxon>
        <taxon>Bacillati</taxon>
        <taxon>Actinomycetota</taxon>
        <taxon>Actinomycetes</taxon>
        <taxon>Streptosporangiales</taxon>
        <taxon>Streptosporangiaceae</taxon>
        <taxon>Sinosporangium</taxon>
    </lineage>
</organism>
<keyword evidence="4" id="KW-1185">Reference proteome</keyword>
<evidence type="ECO:0000313" key="3">
    <source>
        <dbReference type="EMBL" id="GII91336.1"/>
    </source>
</evidence>
<reference evidence="3" key="1">
    <citation type="submission" date="2021-01" db="EMBL/GenBank/DDBJ databases">
        <title>Whole genome shotgun sequence of Sinosporangium siamense NBRC 109515.</title>
        <authorList>
            <person name="Komaki H."/>
            <person name="Tamura T."/>
        </authorList>
    </citation>
    <scope>NUCLEOTIDE SEQUENCE</scope>
    <source>
        <strain evidence="3">NBRC 109515</strain>
    </source>
</reference>
<dbReference type="Proteomes" id="UP000606172">
    <property type="component" value="Unassembled WGS sequence"/>
</dbReference>
<comment type="caution">
    <text evidence="3">The sequence shown here is derived from an EMBL/GenBank/DDBJ whole genome shotgun (WGS) entry which is preliminary data.</text>
</comment>
<evidence type="ECO:0000313" key="4">
    <source>
        <dbReference type="Proteomes" id="UP000606172"/>
    </source>
</evidence>
<feature type="domain" description="DUF6286" evidence="2">
    <location>
        <begin position="68"/>
        <end position="172"/>
    </location>
</feature>
<gene>
    <name evidence="3" type="ORF">Ssi02_15670</name>
</gene>
<dbReference type="EMBL" id="BOOW01000009">
    <property type="protein sequence ID" value="GII91336.1"/>
    <property type="molecule type" value="Genomic_DNA"/>
</dbReference>
<keyword evidence="1" id="KW-0812">Transmembrane</keyword>
<keyword evidence="1" id="KW-1133">Transmembrane helix</keyword>
<evidence type="ECO:0000256" key="1">
    <source>
        <dbReference type="SAM" id="Phobius"/>
    </source>
</evidence>
<dbReference type="Pfam" id="PF19803">
    <property type="entry name" value="DUF6286"/>
    <property type="match status" value="1"/>
</dbReference>